<feature type="domain" description="Apple" evidence="2">
    <location>
        <begin position="65"/>
        <end position="126"/>
    </location>
</feature>
<proteinExistence type="predicted"/>
<accession>A0A2J6R4R6</accession>
<evidence type="ECO:0000259" key="2">
    <source>
        <dbReference type="Pfam" id="PF00024"/>
    </source>
</evidence>
<organism evidence="3 4">
    <name type="scientific">Hyaloscypha variabilis (strain UAMH 11265 / GT02V1 / F)</name>
    <name type="common">Meliniomyces variabilis</name>
    <dbReference type="NCBI Taxonomy" id="1149755"/>
    <lineage>
        <taxon>Eukaryota</taxon>
        <taxon>Fungi</taxon>
        <taxon>Dikarya</taxon>
        <taxon>Ascomycota</taxon>
        <taxon>Pezizomycotina</taxon>
        <taxon>Leotiomycetes</taxon>
        <taxon>Helotiales</taxon>
        <taxon>Hyaloscyphaceae</taxon>
        <taxon>Hyaloscypha</taxon>
        <taxon>Hyaloscypha variabilis</taxon>
    </lineage>
</organism>
<sequence>MRSLPSLPLLLATLIYLASANPLNTTTTISAPTLSLALGPTQTFPPSTPPIPTKAPNPFCNQQGIPNQILNYQLESIRTSSVFACQTACTAYGTGVECLGFMFARNDALDAQGTDWQNCNLYSTTIGVGGEGLWWNSPGSGEWFSDRAFGTAAWCYEPGDTVGNVQDF</sequence>
<protein>
    <recommendedName>
        <fullName evidence="2">Apple domain-containing protein</fullName>
    </recommendedName>
</protein>
<dbReference type="InterPro" id="IPR003609">
    <property type="entry name" value="Pan_app"/>
</dbReference>
<gene>
    <name evidence="3" type="ORF">L207DRAFT_639597</name>
</gene>
<dbReference type="Proteomes" id="UP000235786">
    <property type="component" value="Unassembled WGS sequence"/>
</dbReference>
<feature type="chain" id="PRO_5014412895" description="Apple domain-containing protein" evidence="1">
    <location>
        <begin position="21"/>
        <end position="168"/>
    </location>
</feature>
<evidence type="ECO:0000256" key="1">
    <source>
        <dbReference type="SAM" id="SignalP"/>
    </source>
</evidence>
<keyword evidence="1" id="KW-0732">Signal</keyword>
<feature type="signal peptide" evidence="1">
    <location>
        <begin position="1"/>
        <end position="20"/>
    </location>
</feature>
<reference evidence="3 4" key="1">
    <citation type="submission" date="2016-04" db="EMBL/GenBank/DDBJ databases">
        <title>A degradative enzymes factory behind the ericoid mycorrhizal symbiosis.</title>
        <authorList>
            <consortium name="DOE Joint Genome Institute"/>
            <person name="Martino E."/>
            <person name="Morin E."/>
            <person name="Grelet G."/>
            <person name="Kuo A."/>
            <person name="Kohler A."/>
            <person name="Daghino S."/>
            <person name="Barry K."/>
            <person name="Choi C."/>
            <person name="Cichocki N."/>
            <person name="Clum A."/>
            <person name="Copeland A."/>
            <person name="Hainaut M."/>
            <person name="Haridas S."/>
            <person name="Labutti K."/>
            <person name="Lindquist E."/>
            <person name="Lipzen A."/>
            <person name="Khouja H.-R."/>
            <person name="Murat C."/>
            <person name="Ohm R."/>
            <person name="Olson A."/>
            <person name="Spatafora J."/>
            <person name="Veneault-Fourrey C."/>
            <person name="Henrissat B."/>
            <person name="Grigoriev I."/>
            <person name="Martin F."/>
            <person name="Perotto S."/>
        </authorList>
    </citation>
    <scope>NUCLEOTIDE SEQUENCE [LARGE SCALE GENOMIC DNA]</scope>
    <source>
        <strain evidence="3 4">F</strain>
    </source>
</reference>
<name>A0A2J6R4R6_HYAVF</name>
<dbReference type="EMBL" id="KZ613956">
    <property type="protein sequence ID" value="PMD33500.1"/>
    <property type="molecule type" value="Genomic_DNA"/>
</dbReference>
<evidence type="ECO:0000313" key="3">
    <source>
        <dbReference type="EMBL" id="PMD33500.1"/>
    </source>
</evidence>
<dbReference type="AlphaFoldDB" id="A0A2J6R4R6"/>
<keyword evidence="4" id="KW-1185">Reference proteome</keyword>
<dbReference type="Pfam" id="PF00024">
    <property type="entry name" value="PAN_1"/>
    <property type="match status" value="1"/>
</dbReference>
<evidence type="ECO:0000313" key="4">
    <source>
        <dbReference type="Proteomes" id="UP000235786"/>
    </source>
</evidence>